<evidence type="ECO:0000256" key="3">
    <source>
        <dbReference type="ARBA" id="ARBA00023015"/>
    </source>
</evidence>
<name>A0ABR0WZZ0_REHGL</name>
<proteinExistence type="predicted"/>
<keyword evidence="5" id="KW-0539">Nucleus</keyword>
<organism evidence="8 9">
    <name type="scientific">Rehmannia glutinosa</name>
    <name type="common">Chinese foxglove</name>
    <dbReference type="NCBI Taxonomy" id="99300"/>
    <lineage>
        <taxon>Eukaryota</taxon>
        <taxon>Viridiplantae</taxon>
        <taxon>Streptophyta</taxon>
        <taxon>Embryophyta</taxon>
        <taxon>Tracheophyta</taxon>
        <taxon>Spermatophyta</taxon>
        <taxon>Magnoliopsida</taxon>
        <taxon>eudicotyledons</taxon>
        <taxon>Gunneridae</taxon>
        <taxon>Pentapetalae</taxon>
        <taxon>asterids</taxon>
        <taxon>lamiids</taxon>
        <taxon>Lamiales</taxon>
        <taxon>Orobanchaceae</taxon>
        <taxon>Rehmannieae</taxon>
        <taxon>Rehmannia</taxon>
    </lineage>
</organism>
<comment type="caution">
    <text evidence="8">The sequence shown here is derived from an EMBL/GenBank/DDBJ whole genome shotgun (WGS) entry which is preliminary data.</text>
</comment>
<evidence type="ECO:0000256" key="6">
    <source>
        <dbReference type="SAM" id="Coils"/>
    </source>
</evidence>
<gene>
    <name evidence="8" type="ORF">DH2020_012652</name>
</gene>
<keyword evidence="4" id="KW-0804">Transcription</keyword>
<dbReference type="PANTHER" id="PTHR46446:SF28">
    <property type="entry name" value="TRANSCRIPTION FACTOR PRE5"/>
    <property type="match status" value="1"/>
</dbReference>
<evidence type="ECO:0000256" key="5">
    <source>
        <dbReference type="ARBA" id="ARBA00023242"/>
    </source>
</evidence>
<feature type="coiled-coil region" evidence="6">
    <location>
        <begin position="55"/>
        <end position="82"/>
    </location>
</feature>
<keyword evidence="3" id="KW-0805">Transcription regulation</keyword>
<keyword evidence="9" id="KW-1185">Reference proteome</keyword>
<dbReference type="PANTHER" id="PTHR46446">
    <property type="entry name" value="TRANSCRIPTION FACTOR PRE"/>
    <property type="match status" value="1"/>
</dbReference>
<dbReference type="PROSITE" id="PS50888">
    <property type="entry name" value="BHLH"/>
    <property type="match status" value="1"/>
</dbReference>
<protein>
    <recommendedName>
        <fullName evidence="7">BHLH domain-containing protein</fullName>
    </recommendedName>
</protein>
<evidence type="ECO:0000259" key="7">
    <source>
        <dbReference type="PROSITE" id="PS50888"/>
    </source>
</evidence>
<evidence type="ECO:0000256" key="1">
    <source>
        <dbReference type="ARBA" id="ARBA00004123"/>
    </source>
</evidence>
<dbReference type="SUPFAM" id="SSF47459">
    <property type="entry name" value="HLH, helix-loop-helix DNA-binding domain"/>
    <property type="match status" value="1"/>
</dbReference>
<sequence>MSGRRSRQSSIGSSRITEDQIIELVSKLHHLLPEIRNTRRSNKIVIEQASANKVLQETCNYIKNLQKEMDDLSARLSHLLSTMDADSPQAAIIRNLI</sequence>
<evidence type="ECO:0000313" key="9">
    <source>
        <dbReference type="Proteomes" id="UP001318860"/>
    </source>
</evidence>
<reference evidence="8 9" key="1">
    <citation type="journal article" date="2021" name="Comput. Struct. Biotechnol. J.">
        <title>De novo genome assembly of the potent medicinal plant Rehmannia glutinosa using nanopore technology.</title>
        <authorList>
            <person name="Ma L."/>
            <person name="Dong C."/>
            <person name="Song C."/>
            <person name="Wang X."/>
            <person name="Zheng X."/>
            <person name="Niu Y."/>
            <person name="Chen S."/>
            <person name="Feng W."/>
        </authorList>
    </citation>
    <scope>NUCLEOTIDE SEQUENCE [LARGE SCALE GENOMIC DNA]</scope>
    <source>
        <strain evidence="8">DH-2019</strain>
    </source>
</reference>
<evidence type="ECO:0000256" key="2">
    <source>
        <dbReference type="ARBA" id="ARBA00022604"/>
    </source>
</evidence>
<evidence type="ECO:0000256" key="4">
    <source>
        <dbReference type="ARBA" id="ARBA00023163"/>
    </source>
</evidence>
<feature type="domain" description="BHLH" evidence="7">
    <location>
        <begin position="5"/>
        <end position="65"/>
    </location>
</feature>
<dbReference type="EMBL" id="JABTTQ020000006">
    <property type="protein sequence ID" value="KAK6153013.1"/>
    <property type="molecule type" value="Genomic_DNA"/>
</dbReference>
<evidence type="ECO:0000313" key="8">
    <source>
        <dbReference type="EMBL" id="KAK6153013.1"/>
    </source>
</evidence>
<dbReference type="InterPro" id="IPR011598">
    <property type="entry name" value="bHLH_dom"/>
</dbReference>
<comment type="subcellular location">
    <subcellularLocation>
        <location evidence="1">Nucleus</location>
    </subcellularLocation>
</comment>
<keyword evidence="6" id="KW-0175">Coiled coil</keyword>
<dbReference type="InterPro" id="IPR044293">
    <property type="entry name" value="PRE"/>
</dbReference>
<dbReference type="Pfam" id="PF23174">
    <property type="entry name" value="bHLH_ILI"/>
    <property type="match status" value="1"/>
</dbReference>
<dbReference type="InterPro" id="IPR036638">
    <property type="entry name" value="HLH_DNA-bd_sf"/>
</dbReference>
<accession>A0ABR0WZZ0</accession>
<dbReference type="Proteomes" id="UP001318860">
    <property type="component" value="Unassembled WGS sequence"/>
</dbReference>
<keyword evidence="2" id="KW-0341">Growth regulation</keyword>
<dbReference type="Gene3D" id="4.10.280.10">
    <property type="entry name" value="Helix-loop-helix DNA-binding domain"/>
    <property type="match status" value="1"/>
</dbReference>